<evidence type="ECO:0000256" key="2">
    <source>
        <dbReference type="ARBA" id="ARBA00022737"/>
    </source>
</evidence>
<dbReference type="Pfam" id="PF06957">
    <property type="entry name" value="COPI_C"/>
    <property type="match status" value="1"/>
</dbReference>
<organism evidence="6 7">
    <name type="scientific">Giardia muris</name>
    <dbReference type="NCBI Taxonomy" id="5742"/>
    <lineage>
        <taxon>Eukaryota</taxon>
        <taxon>Metamonada</taxon>
        <taxon>Diplomonadida</taxon>
        <taxon>Hexamitidae</taxon>
        <taxon>Giardiinae</taxon>
        <taxon>Giardia</taxon>
    </lineage>
</organism>
<dbReference type="InterPro" id="IPR019775">
    <property type="entry name" value="WD40_repeat_CS"/>
</dbReference>
<dbReference type="GO" id="GO:0030126">
    <property type="term" value="C:COPI vesicle coat"/>
    <property type="evidence" value="ECO:0007669"/>
    <property type="project" value="InterPro"/>
</dbReference>
<evidence type="ECO:0000256" key="4">
    <source>
        <dbReference type="SAM" id="MobiDB-lite"/>
    </source>
</evidence>
<keyword evidence="7" id="KW-1185">Reference proteome</keyword>
<dbReference type="PANTHER" id="PTHR19876:SF1">
    <property type="entry name" value="COATOMER SUBUNIT ALPHA"/>
    <property type="match status" value="1"/>
</dbReference>
<evidence type="ECO:0000313" key="7">
    <source>
        <dbReference type="Proteomes" id="UP000315496"/>
    </source>
</evidence>
<dbReference type="PROSITE" id="PS50082">
    <property type="entry name" value="WD_REPEATS_2"/>
    <property type="match status" value="4"/>
</dbReference>
<evidence type="ECO:0000256" key="1">
    <source>
        <dbReference type="ARBA" id="ARBA00022574"/>
    </source>
</evidence>
<dbReference type="Pfam" id="PF00400">
    <property type="entry name" value="WD40"/>
    <property type="match status" value="6"/>
</dbReference>
<proteinExistence type="predicted"/>
<name>A0A4Z1SUL6_GIAMU</name>
<keyword evidence="1 3" id="KW-0853">WD repeat</keyword>
<evidence type="ECO:0000313" key="6">
    <source>
        <dbReference type="EMBL" id="TNJ29592.1"/>
    </source>
</evidence>
<dbReference type="InterPro" id="IPR010714">
    <property type="entry name" value="Coatomer_asu_C"/>
</dbReference>
<feature type="compositionally biased region" description="Polar residues" evidence="4">
    <location>
        <begin position="918"/>
        <end position="930"/>
    </location>
</feature>
<dbReference type="EMBL" id="VDLU01000001">
    <property type="protein sequence ID" value="TNJ29592.1"/>
    <property type="molecule type" value="Genomic_DNA"/>
</dbReference>
<dbReference type="PROSITE" id="PS00678">
    <property type="entry name" value="WD_REPEATS_1"/>
    <property type="match status" value="1"/>
</dbReference>
<reference evidence="6 7" key="1">
    <citation type="submission" date="2019-05" db="EMBL/GenBank/DDBJ databases">
        <title>The compact genome of Giardia muris reveals important steps in the evolution of intestinal protozoan parasites.</title>
        <authorList>
            <person name="Xu F."/>
            <person name="Jimenez-Gonzalez A."/>
            <person name="Einarsson E."/>
            <person name="Astvaldsson A."/>
            <person name="Peirasmaki D."/>
            <person name="Eckmann L."/>
            <person name="Andersson J.O."/>
            <person name="Svard S.G."/>
            <person name="Jerlstrom-Hultqvist J."/>
        </authorList>
    </citation>
    <scope>NUCLEOTIDE SEQUENCE [LARGE SCALE GENOMIC DNA]</scope>
    <source>
        <strain evidence="6 7">Roberts-Thomson</strain>
    </source>
</reference>
<dbReference type="GO" id="GO:0005198">
    <property type="term" value="F:structural molecule activity"/>
    <property type="evidence" value="ECO:0007669"/>
    <property type="project" value="InterPro"/>
</dbReference>
<keyword evidence="2" id="KW-0677">Repeat</keyword>
<dbReference type="InterPro" id="IPR050844">
    <property type="entry name" value="Coatomer_complex_subunit"/>
</dbReference>
<dbReference type="PROSITE" id="PS50294">
    <property type="entry name" value="WD_REPEATS_REGION"/>
    <property type="match status" value="3"/>
</dbReference>
<feature type="domain" description="Coatomer alpha subunit C-terminal" evidence="5">
    <location>
        <begin position="968"/>
        <end position="1198"/>
    </location>
</feature>
<dbReference type="GO" id="GO:0006891">
    <property type="term" value="P:intra-Golgi vesicle-mediated transport"/>
    <property type="evidence" value="ECO:0007669"/>
    <property type="project" value="TreeGrafter"/>
</dbReference>
<dbReference type="GO" id="GO:0006886">
    <property type="term" value="P:intracellular protein transport"/>
    <property type="evidence" value="ECO:0007669"/>
    <property type="project" value="InterPro"/>
</dbReference>
<gene>
    <name evidence="6" type="ORF">GMRT_13980</name>
</gene>
<dbReference type="OrthoDB" id="10261470at2759"/>
<dbReference type="PRINTS" id="PR00320">
    <property type="entry name" value="GPROTEINBRPT"/>
</dbReference>
<evidence type="ECO:0000256" key="3">
    <source>
        <dbReference type="PROSITE-ProRule" id="PRU00221"/>
    </source>
</evidence>
<feature type="repeat" description="WD" evidence="3">
    <location>
        <begin position="89"/>
        <end position="131"/>
    </location>
</feature>
<feature type="repeat" description="WD" evidence="3">
    <location>
        <begin position="132"/>
        <end position="166"/>
    </location>
</feature>
<dbReference type="CDD" id="cd00200">
    <property type="entry name" value="WD40"/>
    <property type="match status" value="1"/>
</dbReference>
<evidence type="ECO:0000259" key="5">
    <source>
        <dbReference type="Pfam" id="PF06957"/>
    </source>
</evidence>
<dbReference type="SUPFAM" id="SSF50978">
    <property type="entry name" value="WD40 repeat-like"/>
    <property type="match status" value="1"/>
</dbReference>
<accession>A0A4Z1SUL6</accession>
<dbReference type="GO" id="GO:0006890">
    <property type="term" value="P:retrograde vesicle-mediated transport, Golgi to endoplasmic reticulum"/>
    <property type="evidence" value="ECO:0007669"/>
    <property type="project" value="TreeGrafter"/>
</dbReference>
<dbReference type="Gene3D" id="2.130.10.10">
    <property type="entry name" value="YVTN repeat-like/Quinoprotein amine dehydrogenase"/>
    <property type="match status" value="1"/>
</dbReference>
<comment type="caution">
    <text evidence="6">The sequence shown here is derived from an EMBL/GenBank/DDBJ whole genome shotgun (WGS) entry which is preliminary data.</text>
</comment>
<dbReference type="SMART" id="SM00320">
    <property type="entry name" value="WD40"/>
    <property type="match status" value="6"/>
</dbReference>
<feature type="repeat" description="WD" evidence="3">
    <location>
        <begin position="198"/>
        <end position="232"/>
    </location>
</feature>
<dbReference type="AlphaFoldDB" id="A0A4Z1SUL6"/>
<dbReference type="Proteomes" id="UP000315496">
    <property type="component" value="Chromosome 1"/>
</dbReference>
<feature type="repeat" description="WD" evidence="3">
    <location>
        <begin position="48"/>
        <end position="82"/>
    </location>
</feature>
<dbReference type="VEuPathDB" id="GiardiaDB:GMRT_13980"/>
<protein>
    <submittedName>
        <fullName evidence="6">Coatomer alpha subunit</fullName>
    </submittedName>
</protein>
<sequence>MLFSVANIPTARVKCVAFHPQKPWAFLSCHDGSVSIWDYVVGALVYRFQAHASPVRAIDVHPTQPLFVTGGDDGVVKLWSLDRALVYTFTGHTDYVRSVFFHPGHHPYLVSSSDDGTARIWNWQSRQRVADLIGHRDIVMCARWHPTEELVATASLDGTLRVWDVSPINSRGAVGKVQQLAMQVLALPHMVLTEAAVGAGHSSGLNWVSWALDERNVLLTASDDHKCKIWRLARGTPRPGALLDNTASLFCTATLSGHMNHVSTVEQSTKNMIVSASIDGKMRVYEAKNHVFVGEIGVRDLDPLAELASGCSSYRWWCLREHPTSILWAAGHDSGLCLFAMQPEAPVGAYDPHTHRCYVVEKNRLSFVPVTEEGDKATVGKARPITQLFKHTVSAGGFGAGKILAPPKELLILGDPYPFVVTYHDGGAMFFVPYCDPKDASLKSPREVIPTMCSPIRVDSTRIAWLERVKDGVFLVISVLSTDKNSPRTRHPVSVTAQHLVAGGQAGRIYLTEDSRIVSLDVFSKLSDGAPLTAVVETASTSHTTSGLPSKDGLLLALRDEHSIFIYDDKLSLVASITSRAPITSMCWGMMGRGLEETEGRKAHTLLYATKTHLCYLIPGSNTGALHGTISSVNEPLYLMAGFRQCLCYMDTSDDVQILEFDSRVVGLMQAVAQGNEEDCVTMLRRLRGVDVGLALASRLLETGHPDVAFHTVPHSLPEVREYLSVSMGHLDRLDLNVSRSPDEWIQLSILAIGLGQGILAADFLKKAKRADLLAFLHSVHNAPLEELPDDVGDDPNQLLNAALLTGNPEVIRDVLLRFGLTTPARILADAHGLSFPNITQGTQPTMKISVGKALKPIKRTGSLRNYTITHVENALDELLSHDVPIDEPHTTEAEIKSAGVWDESESDPVEESVAPPTESQRQETQSTVASKKGHLFHRSSDEVFEFLTRFGIRSKNARKLLEPRVKEAIESSQDESQGPCSSVRFTDVIQAFEDSIDVLTAGEFDQAREKMSSLLRDAIFCRATSQDLGEEEREELCQTIKMLVTYVAALQCDGARQTVDSGDRGRAAELAILFATRRLRPLHIALAIKKVMAKVRRLGARSHAVALAERYLDLVELPDLRENSNLTSGIAKAKSLRDEKADVSDELLLSFSFEEHDRLEMCSMTFVPIKGAAIYCTACGAPATKACMSSECPVCHLGIFEA</sequence>
<dbReference type="InterPro" id="IPR036322">
    <property type="entry name" value="WD40_repeat_dom_sf"/>
</dbReference>
<feature type="region of interest" description="Disordered" evidence="4">
    <location>
        <begin position="892"/>
        <end position="933"/>
    </location>
</feature>
<dbReference type="InterPro" id="IPR015943">
    <property type="entry name" value="WD40/YVTN_repeat-like_dom_sf"/>
</dbReference>
<dbReference type="PANTHER" id="PTHR19876">
    <property type="entry name" value="COATOMER"/>
    <property type="match status" value="1"/>
</dbReference>
<dbReference type="InterPro" id="IPR020472">
    <property type="entry name" value="WD40_PAC1"/>
</dbReference>
<dbReference type="GO" id="GO:0006888">
    <property type="term" value="P:endoplasmic reticulum to Golgi vesicle-mediated transport"/>
    <property type="evidence" value="ECO:0007669"/>
    <property type="project" value="TreeGrafter"/>
</dbReference>
<dbReference type="InterPro" id="IPR001680">
    <property type="entry name" value="WD40_rpt"/>
</dbReference>